<evidence type="ECO:0000256" key="7">
    <source>
        <dbReference type="ARBA" id="ARBA00031445"/>
    </source>
</evidence>
<dbReference type="NCBIfam" id="NF004386">
    <property type="entry name" value="PRK05749.1-2"/>
    <property type="match status" value="1"/>
</dbReference>
<keyword evidence="5" id="KW-0997">Cell inner membrane</keyword>
<feature type="site" description="Transition state stabilizer" evidence="10">
    <location>
        <position position="207"/>
    </location>
</feature>
<dbReference type="Pfam" id="PF00534">
    <property type="entry name" value="Glycos_transf_1"/>
    <property type="match status" value="1"/>
</dbReference>
<organism evidence="14 15">
    <name type="scientific">Paludibacterium paludis</name>
    <dbReference type="NCBI Taxonomy" id="1225769"/>
    <lineage>
        <taxon>Bacteria</taxon>
        <taxon>Pseudomonadati</taxon>
        <taxon>Pseudomonadota</taxon>
        <taxon>Betaproteobacteria</taxon>
        <taxon>Neisseriales</taxon>
        <taxon>Chromobacteriaceae</taxon>
        <taxon>Paludibacterium</taxon>
    </lineage>
</organism>
<keyword evidence="6 11" id="KW-0808">Transferase</keyword>
<dbReference type="RefSeq" id="WP_189532771.1">
    <property type="nucleotide sequence ID" value="NZ_BMYX01000006.1"/>
</dbReference>
<comment type="subcellular location">
    <subcellularLocation>
        <location evidence="1">Cell envelope</location>
    </subcellularLocation>
    <subcellularLocation>
        <location evidence="11">Cell membrane</location>
    </subcellularLocation>
</comment>
<evidence type="ECO:0000256" key="11">
    <source>
        <dbReference type="RuleBase" id="RU365103"/>
    </source>
</evidence>
<evidence type="ECO:0000256" key="4">
    <source>
        <dbReference type="ARBA" id="ARBA00019077"/>
    </source>
</evidence>
<dbReference type="InterPro" id="IPR007507">
    <property type="entry name" value="Glycos_transf_N"/>
</dbReference>
<dbReference type="GO" id="GO:0009244">
    <property type="term" value="P:lipopolysaccharide core region biosynthetic process"/>
    <property type="evidence" value="ECO:0007669"/>
    <property type="project" value="UniProtKB-UniRule"/>
</dbReference>
<keyword evidence="11" id="KW-0448">Lipopolysaccharide biosynthesis</keyword>
<dbReference type="Proteomes" id="UP000645257">
    <property type="component" value="Unassembled WGS sequence"/>
</dbReference>
<dbReference type="FunFam" id="3.40.50.11720:FF:000001">
    <property type="entry name" value="3-deoxy-D-manno-octulosonic acid transferase"/>
    <property type="match status" value="1"/>
</dbReference>
<feature type="site" description="Transition state stabilizer" evidence="10">
    <location>
        <position position="131"/>
    </location>
</feature>
<reference evidence="14" key="2">
    <citation type="submission" date="2020-09" db="EMBL/GenBank/DDBJ databases">
        <authorList>
            <person name="Sun Q."/>
            <person name="Kim S."/>
        </authorList>
    </citation>
    <scope>NUCLEOTIDE SEQUENCE</scope>
    <source>
        <strain evidence="14">KCTC 32182</strain>
    </source>
</reference>
<dbReference type="GO" id="GO:0005886">
    <property type="term" value="C:plasma membrane"/>
    <property type="evidence" value="ECO:0007669"/>
    <property type="project" value="UniProtKB-SubCell"/>
</dbReference>
<evidence type="ECO:0000256" key="8">
    <source>
        <dbReference type="ARBA" id="ARBA00049183"/>
    </source>
</evidence>
<keyword evidence="5" id="KW-0472">Membrane</keyword>
<comment type="pathway">
    <text evidence="2 11">Bacterial outer membrane biogenesis; LPS core biosynthesis.</text>
</comment>
<dbReference type="Gene3D" id="3.40.50.2000">
    <property type="entry name" value="Glycogen Phosphorylase B"/>
    <property type="match status" value="1"/>
</dbReference>
<gene>
    <name evidence="14" type="primary">kdtA</name>
    <name evidence="14" type="ORF">GCM10011289_14500</name>
</gene>
<keyword evidence="11" id="KW-1003">Cell membrane</keyword>
<dbReference type="PANTHER" id="PTHR42755">
    <property type="entry name" value="3-DEOXY-MANNO-OCTULOSONATE CYTIDYLYLTRANSFERASE"/>
    <property type="match status" value="1"/>
</dbReference>
<proteinExistence type="inferred from homology"/>
<evidence type="ECO:0000256" key="3">
    <source>
        <dbReference type="ARBA" id="ARBA00012621"/>
    </source>
</evidence>
<keyword evidence="15" id="KW-1185">Reference proteome</keyword>
<comment type="function">
    <text evidence="11">Involved in lipopolysaccharide (LPS) biosynthesis. Catalyzes the transfer of 3-deoxy-D-manno-octulosonate (Kdo) residue(s) from CMP-Kdo to lipid IV(A), the tetraacyldisaccharide-1,4'-bisphosphate precursor of lipid A.</text>
</comment>
<dbReference type="GO" id="GO:0009245">
    <property type="term" value="P:lipid A biosynthetic process"/>
    <property type="evidence" value="ECO:0007669"/>
    <property type="project" value="TreeGrafter"/>
</dbReference>
<name>A0A918U966_9NEIS</name>
<sequence>MNRLTLYNLLWRCVTPLVKRYLRRRAKRAPAYLEHWNERFSGEVQGIPPGAIWIHAVSVGETRAAEPLVRALREAWPDAPLLFTQMTPTGRATALALYGGEACVRYLPYDIASSVRDFLEQVRPCFGVLMETELWPNLIHEARRQGIPLFLVNARLSEKSFRGYRRVRGLIGPALGELAAIATQSEEDAGRFQALGECRIRVCGSIKYDIAPPAAQLALGETFKARIGARPVFVCASTREGEEAQILAAWRTVQTDCLLVLVPRHPERFDAVARLAAEQGLKVARRSEDGIIDPSVRVWIGDSMGEVYAYYAACDVAFVGGSLEPLGAHNLIEPAAVGKPVLFGPSTFNFAEASRLALEAGAARQVADAGELVSVVRDLLRDAPARQAMSEAAREFSLAHRGATDRVLGLMRETLGETCGAC</sequence>
<reference evidence="14" key="1">
    <citation type="journal article" date="2014" name="Int. J. Syst. Evol. Microbiol.">
        <title>Complete genome sequence of Corynebacterium casei LMG S-19264T (=DSM 44701T), isolated from a smear-ripened cheese.</title>
        <authorList>
            <consortium name="US DOE Joint Genome Institute (JGI-PGF)"/>
            <person name="Walter F."/>
            <person name="Albersmeier A."/>
            <person name="Kalinowski J."/>
            <person name="Ruckert C."/>
        </authorList>
    </citation>
    <scope>NUCLEOTIDE SEQUENCE</scope>
    <source>
        <strain evidence="14">KCTC 32182</strain>
    </source>
</reference>
<dbReference type="Gene3D" id="3.40.50.11720">
    <property type="entry name" value="3-Deoxy-D-manno-octulosonic-acid transferase, N-terminal domain"/>
    <property type="match status" value="1"/>
</dbReference>
<dbReference type="EMBL" id="BMYX01000006">
    <property type="protein sequence ID" value="GGY12430.1"/>
    <property type="molecule type" value="Genomic_DNA"/>
</dbReference>
<evidence type="ECO:0000256" key="6">
    <source>
        <dbReference type="ARBA" id="ARBA00022679"/>
    </source>
</evidence>
<dbReference type="PANTHER" id="PTHR42755:SF1">
    <property type="entry name" value="3-DEOXY-D-MANNO-OCTULOSONIC ACID TRANSFERASE, MITOCHONDRIAL-RELATED"/>
    <property type="match status" value="1"/>
</dbReference>
<comment type="caution">
    <text evidence="14">The sequence shown here is derived from an EMBL/GenBank/DDBJ whole genome shotgun (WGS) entry which is preliminary data.</text>
</comment>
<evidence type="ECO:0000256" key="2">
    <source>
        <dbReference type="ARBA" id="ARBA00004713"/>
    </source>
</evidence>
<evidence type="ECO:0000259" key="12">
    <source>
        <dbReference type="Pfam" id="PF00534"/>
    </source>
</evidence>
<protein>
    <recommendedName>
        <fullName evidence="4 11">3-deoxy-D-manno-octulosonic acid transferase</fullName>
        <shortName evidence="11">Kdo transferase</shortName>
        <ecNumber evidence="3 11">2.4.99.12</ecNumber>
    </recommendedName>
    <alternativeName>
        <fullName evidence="7 11">Lipid IV(A) 3-deoxy-D-manno-octulosonic acid transferase</fullName>
    </alternativeName>
</protein>
<dbReference type="InterPro" id="IPR001296">
    <property type="entry name" value="Glyco_trans_1"/>
</dbReference>
<feature type="active site" description="Proton acceptor" evidence="9">
    <location>
        <position position="61"/>
    </location>
</feature>
<feature type="domain" description="3-deoxy-D-manno-octulosonic-acid transferase N-terminal" evidence="13">
    <location>
        <begin position="35"/>
        <end position="210"/>
    </location>
</feature>
<dbReference type="GO" id="GO:0030313">
    <property type="term" value="C:cell envelope"/>
    <property type="evidence" value="ECO:0007669"/>
    <property type="project" value="UniProtKB-SubCell"/>
</dbReference>
<dbReference type="InterPro" id="IPR039901">
    <property type="entry name" value="Kdotransferase"/>
</dbReference>
<evidence type="ECO:0000256" key="9">
    <source>
        <dbReference type="PIRSR" id="PIRSR639901-1"/>
    </source>
</evidence>
<evidence type="ECO:0000313" key="15">
    <source>
        <dbReference type="Proteomes" id="UP000645257"/>
    </source>
</evidence>
<evidence type="ECO:0000259" key="13">
    <source>
        <dbReference type="Pfam" id="PF04413"/>
    </source>
</evidence>
<evidence type="ECO:0000256" key="10">
    <source>
        <dbReference type="PIRSR" id="PIRSR639901-2"/>
    </source>
</evidence>
<dbReference type="NCBIfam" id="NF004388">
    <property type="entry name" value="PRK05749.1-4"/>
    <property type="match status" value="1"/>
</dbReference>
<comment type="similarity">
    <text evidence="11">Belongs to the glycosyltransferase group 1 family.</text>
</comment>
<evidence type="ECO:0000256" key="5">
    <source>
        <dbReference type="ARBA" id="ARBA00022519"/>
    </source>
</evidence>
<dbReference type="InterPro" id="IPR038107">
    <property type="entry name" value="Glycos_transf_N_sf"/>
</dbReference>
<evidence type="ECO:0000256" key="1">
    <source>
        <dbReference type="ARBA" id="ARBA00004196"/>
    </source>
</evidence>
<dbReference type="GO" id="GO:0043842">
    <property type="term" value="F:Kdo transferase activity"/>
    <property type="evidence" value="ECO:0007669"/>
    <property type="project" value="UniProtKB-EC"/>
</dbReference>
<dbReference type="AlphaFoldDB" id="A0A918U966"/>
<dbReference type="SUPFAM" id="SSF53756">
    <property type="entry name" value="UDP-Glycosyltransferase/glycogen phosphorylase"/>
    <property type="match status" value="1"/>
</dbReference>
<evidence type="ECO:0000313" key="14">
    <source>
        <dbReference type="EMBL" id="GGY12430.1"/>
    </source>
</evidence>
<dbReference type="EC" id="2.4.99.12" evidence="3 11"/>
<comment type="catalytic activity">
    <reaction evidence="8 11">
        <text>lipid IVA (E. coli) + CMP-3-deoxy-beta-D-manno-octulosonate = alpha-Kdo-(2-&gt;6)-lipid IVA (E. coli) + CMP + H(+)</text>
        <dbReference type="Rhea" id="RHEA:28066"/>
        <dbReference type="ChEBI" id="CHEBI:15378"/>
        <dbReference type="ChEBI" id="CHEBI:58603"/>
        <dbReference type="ChEBI" id="CHEBI:60364"/>
        <dbReference type="ChEBI" id="CHEBI:60377"/>
        <dbReference type="ChEBI" id="CHEBI:85987"/>
        <dbReference type="EC" id="2.4.99.12"/>
    </reaction>
</comment>
<dbReference type="Pfam" id="PF04413">
    <property type="entry name" value="Glycos_transf_N"/>
    <property type="match status" value="1"/>
</dbReference>
<accession>A0A918U966</accession>
<feature type="domain" description="Glycosyl transferase family 1" evidence="12">
    <location>
        <begin position="298"/>
        <end position="395"/>
    </location>
</feature>